<protein>
    <submittedName>
        <fullName evidence="1">Uncharacterized protein</fullName>
    </submittedName>
</protein>
<dbReference type="Proteomes" id="UP000077755">
    <property type="component" value="Chromosome 7"/>
</dbReference>
<proteinExistence type="predicted"/>
<gene>
    <name evidence="1" type="ORF">DCAR_0727157</name>
</gene>
<name>A0A164SRS7_DAUCS</name>
<evidence type="ECO:0000313" key="1">
    <source>
        <dbReference type="EMBL" id="WOH07724.1"/>
    </source>
</evidence>
<dbReference type="Gramene" id="KZM86541">
    <property type="protein sequence ID" value="KZM86541"/>
    <property type="gene ID" value="DCAR_023675"/>
</dbReference>
<keyword evidence="2" id="KW-1185">Reference proteome</keyword>
<dbReference type="EMBL" id="CP093349">
    <property type="protein sequence ID" value="WOH07724.1"/>
    <property type="molecule type" value="Genomic_DNA"/>
</dbReference>
<reference evidence="1" key="2">
    <citation type="submission" date="2022-03" db="EMBL/GenBank/DDBJ databases">
        <title>Draft title - Genomic analysis of global carrot germplasm unveils the trajectory of domestication and the origin of high carotenoid orange carrot.</title>
        <authorList>
            <person name="Iorizzo M."/>
            <person name="Ellison S."/>
            <person name="Senalik D."/>
            <person name="Macko-Podgorni A."/>
            <person name="Grzebelus D."/>
            <person name="Bostan H."/>
            <person name="Rolling W."/>
            <person name="Curaba J."/>
            <person name="Simon P."/>
        </authorList>
    </citation>
    <scope>NUCLEOTIDE SEQUENCE</scope>
    <source>
        <tissue evidence="1">Leaf</tissue>
    </source>
</reference>
<accession>A0A164SRS7</accession>
<organism evidence="1 2">
    <name type="scientific">Daucus carota subsp. sativus</name>
    <name type="common">Carrot</name>
    <dbReference type="NCBI Taxonomy" id="79200"/>
    <lineage>
        <taxon>Eukaryota</taxon>
        <taxon>Viridiplantae</taxon>
        <taxon>Streptophyta</taxon>
        <taxon>Embryophyta</taxon>
        <taxon>Tracheophyta</taxon>
        <taxon>Spermatophyta</taxon>
        <taxon>Magnoliopsida</taxon>
        <taxon>eudicotyledons</taxon>
        <taxon>Gunneridae</taxon>
        <taxon>Pentapetalae</taxon>
        <taxon>asterids</taxon>
        <taxon>campanulids</taxon>
        <taxon>Apiales</taxon>
        <taxon>Apiaceae</taxon>
        <taxon>Apioideae</taxon>
        <taxon>Scandiceae</taxon>
        <taxon>Daucinae</taxon>
        <taxon>Daucus</taxon>
        <taxon>Daucus sect. Daucus</taxon>
    </lineage>
</organism>
<reference evidence="1" key="1">
    <citation type="journal article" date="2016" name="Nat. Genet.">
        <title>A high-quality carrot genome assembly provides new insights into carotenoid accumulation and asterid genome evolution.</title>
        <authorList>
            <person name="Iorizzo M."/>
            <person name="Ellison S."/>
            <person name="Senalik D."/>
            <person name="Zeng P."/>
            <person name="Satapoomin P."/>
            <person name="Huang J."/>
            <person name="Bowman M."/>
            <person name="Iovene M."/>
            <person name="Sanseverino W."/>
            <person name="Cavagnaro P."/>
            <person name="Yildiz M."/>
            <person name="Macko-Podgorni A."/>
            <person name="Moranska E."/>
            <person name="Grzebelus E."/>
            <person name="Grzebelus D."/>
            <person name="Ashrafi H."/>
            <person name="Zheng Z."/>
            <person name="Cheng S."/>
            <person name="Spooner D."/>
            <person name="Van Deynze A."/>
            <person name="Simon P."/>
        </authorList>
    </citation>
    <scope>NUCLEOTIDE SEQUENCE</scope>
    <source>
        <tissue evidence="1">Leaf</tissue>
    </source>
</reference>
<evidence type="ECO:0000313" key="2">
    <source>
        <dbReference type="Proteomes" id="UP000077755"/>
    </source>
</evidence>
<sequence>MEHSFKQEIISSFCQEATRAEACSTASSPDLKPGGDKTVELLHISTYSPSYTKKIEYHFNRILQ</sequence>
<dbReference type="AlphaFoldDB" id="A0A164SRS7"/>